<sequence length="104" mass="11876">MEEPANRRNGAFTSQNSSLSSLDYSDLTLSLPALPAEAVNREDQGSSLFESPTPTSQDQRYGRDVEDLSQWQCEFRGQIIALRQWLKSMEMRLPPPDPRILHLR</sequence>
<name>A0A6A5FAG3_PERFL</name>
<accession>A0A6A5FAG3</accession>
<dbReference type="EMBL" id="VHII01000007">
    <property type="protein sequence ID" value="KAF1387555.1"/>
    <property type="molecule type" value="Genomic_DNA"/>
</dbReference>
<protein>
    <submittedName>
        <fullName evidence="2">Uncharacterized protein</fullName>
    </submittedName>
</protein>
<proteinExistence type="predicted"/>
<organism evidence="2 3">
    <name type="scientific">Perca fluviatilis</name>
    <name type="common">European perch</name>
    <dbReference type="NCBI Taxonomy" id="8168"/>
    <lineage>
        <taxon>Eukaryota</taxon>
        <taxon>Metazoa</taxon>
        <taxon>Chordata</taxon>
        <taxon>Craniata</taxon>
        <taxon>Vertebrata</taxon>
        <taxon>Euteleostomi</taxon>
        <taxon>Actinopterygii</taxon>
        <taxon>Neopterygii</taxon>
        <taxon>Teleostei</taxon>
        <taxon>Neoteleostei</taxon>
        <taxon>Acanthomorphata</taxon>
        <taxon>Eupercaria</taxon>
        <taxon>Perciformes</taxon>
        <taxon>Percoidei</taxon>
        <taxon>Percidae</taxon>
        <taxon>Percinae</taxon>
        <taxon>Perca</taxon>
    </lineage>
</organism>
<evidence type="ECO:0000313" key="3">
    <source>
        <dbReference type="Proteomes" id="UP000465112"/>
    </source>
</evidence>
<dbReference type="AlphaFoldDB" id="A0A6A5FAG3"/>
<feature type="region of interest" description="Disordered" evidence="1">
    <location>
        <begin position="1"/>
        <end position="21"/>
    </location>
</feature>
<feature type="compositionally biased region" description="Polar residues" evidence="1">
    <location>
        <begin position="45"/>
        <end position="59"/>
    </location>
</feature>
<gene>
    <name evidence="2" type="ORF">PFLUV_G00081080</name>
</gene>
<dbReference type="Proteomes" id="UP000465112">
    <property type="component" value="Chromosome 7"/>
</dbReference>
<keyword evidence="3" id="KW-1185">Reference proteome</keyword>
<reference evidence="2 3" key="1">
    <citation type="submission" date="2019-06" db="EMBL/GenBank/DDBJ databases">
        <title>A chromosome-scale genome assembly of the European perch, Perca fluviatilis.</title>
        <authorList>
            <person name="Roques C."/>
            <person name="Zahm M."/>
            <person name="Cabau C."/>
            <person name="Klopp C."/>
            <person name="Bouchez O."/>
            <person name="Donnadieu C."/>
            <person name="Kuhl H."/>
            <person name="Gislard M."/>
            <person name="Guendouz S."/>
            <person name="Journot L."/>
            <person name="Haffray P."/>
            <person name="Bestin A."/>
            <person name="Morvezen R."/>
            <person name="Feron R."/>
            <person name="Wen M."/>
            <person name="Jouanno E."/>
            <person name="Herpin A."/>
            <person name="Schartl M."/>
            <person name="Postlethwait J."/>
            <person name="Schaerlinger B."/>
            <person name="Chardard D."/>
            <person name="Lecocq T."/>
            <person name="Poncet C."/>
            <person name="Jaffrelo L."/>
            <person name="Lampietro C."/>
            <person name="Guiguen Y."/>
        </authorList>
    </citation>
    <scope>NUCLEOTIDE SEQUENCE [LARGE SCALE GENOMIC DNA]</scope>
    <source>
        <tissue evidence="2">Blood</tissue>
    </source>
</reference>
<evidence type="ECO:0000313" key="2">
    <source>
        <dbReference type="EMBL" id="KAF1387555.1"/>
    </source>
</evidence>
<comment type="caution">
    <text evidence="2">The sequence shown here is derived from an EMBL/GenBank/DDBJ whole genome shotgun (WGS) entry which is preliminary data.</text>
</comment>
<evidence type="ECO:0000256" key="1">
    <source>
        <dbReference type="SAM" id="MobiDB-lite"/>
    </source>
</evidence>
<feature type="region of interest" description="Disordered" evidence="1">
    <location>
        <begin position="35"/>
        <end position="64"/>
    </location>
</feature>